<accession>A0A6A6M0T0</accession>
<keyword evidence="1" id="KW-0472">Membrane</keyword>
<evidence type="ECO:0000256" key="1">
    <source>
        <dbReference type="SAM" id="Phobius"/>
    </source>
</evidence>
<dbReference type="InterPro" id="IPR006927">
    <property type="entry name" value="DUF639"/>
</dbReference>
<organism evidence="2 3">
    <name type="scientific">Hevea brasiliensis</name>
    <name type="common">Para rubber tree</name>
    <name type="synonym">Siphonia brasiliensis</name>
    <dbReference type="NCBI Taxonomy" id="3981"/>
    <lineage>
        <taxon>Eukaryota</taxon>
        <taxon>Viridiplantae</taxon>
        <taxon>Streptophyta</taxon>
        <taxon>Embryophyta</taxon>
        <taxon>Tracheophyta</taxon>
        <taxon>Spermatophyta</taxon>
        <taxon>Magnoliopsida</taxon>
        <taxon>eudicotyledons</taxon>
        <taxon>Gunneridae</taxon>
        <taxon>Pentapetalae</taxon>
        <taxon>rosids</taxon>
        <taxon>fabids</taxon>
        <taxon>Malpighiales</taxon>
        <taxon>Euphorbiaceae</taxon>
        <taxon>Crotonoideae</taxon>
        <taxon>Micrandreae</taxon>
        <taxon>Hevea</taxon>
    </lineage>
</organism>
<protein>
    <submittedName>
        <fullName evidence="2">Uncharacterized protein</fullName>
    </submittedName>
</protein>
<dbReference type="EMBL" id="JAAGAX010000008">
    <property type="protein sequence ID" value="KAF2306894.1"/>
    <property type="molecule type" value="Genomic_DNA"/>
</dbReference>
<feature type="transmembrane region" description="Helical" evidence="1">
    <location>
        <begin position="13"/>
        <end position="30"/>
    </location>
</feature>
<dbReference type="AlphaFoldDB" id="A0A6A6M0T0"/>
<evidence type="ECO:0000313" key="2">
    <source>
        <dbReference type="EMBL" id="KAF2306894.1"/>
    </source>
</evidence>
<comment type="caution">
    <text evidence="2">The sequence shown here is derived from an EMBL/GenBank/DDBJ whole genome shotgun (WGS) entry which is preliminary data.</text>
</comment>
<sequence length="162" mass="18306">MLVATLVIVYKEWIGKAIAAFLLWIVSKMLQARLGRLHDKYNEIVVYTGSDENTTVESIVAAHFGLRTAHEMMQATNLAILKIWSIMLKGKHGNGSNDSIGGHLCSDTLKAHRHGNHTILFHYDIETGAALPKRPGKQKEDLQFKFHRVKHANEVRRDINRA</sequence>
<name>A0A6A6M0T0_HEVBR</name>
<evidence type="ECO:0000313" key="3">
    <source>
        <dbReference type="Proteomes" id="UP000467840"/>
    </source>
</evidence>
<keyword evidence="3" id="KW-1185">Reference proteome</keyword>
<dbReference type="PANTHER" id="PTHR31860">
    <property type="entry name" value="HEAT-INDUCIBLE TRANSCRIPTION REPRESSOR (DUF639)-RELATED"/>
    <property type="match status" value="1"/>
</dbReference>
<reference evidence="2 3" key="1">
    <citation type="journal article" date="2020" name="Mol. Plant">
        <title>The Chromosome-Based Rubber Tree Genome Provides New Insights into Spurge Genome Evolution and Rubber Biosynthesis.</title>
        <authorList>
            <person name="Liu J."/>
            <person name="Shi C."/>
            <person name="Shi C.C."/>
            <person name="Li W."/>
            <person name="Zhang Q.J."/>
            <person name="Zhang Y."/>
            <person name="Li K."/>
            <person name="Lu H.F."/>
            <person name="Shi C."/>
            <person name="Zhu S.T."/>
            <person name="Xiao Z.Y."/>
            <person name="Nan H."/>
            <person name="Yue Y."/>
            <person name="Zhu X.G."/>
            <person name="Wu Y."/>
            <person name="Hong X.N."/>
            <person name="Fan G.Y."/>
            <person name="Tong Y."/>
            <person name="Zhang D."/>
            <person name="Mao C.L."/>
            <person name="Liu Y.L."/>
            <person name="Hao S.J."/>
            <person name="Liu W.Q."/>
            <person name="Lv M.Q."/>
            <person name="Zhang H.B."/>
            <person name="Liu Y."/>
            <person name="Hu-Tang G.R."/>
            <person name="Wang J.P."/>
            <person name="Wang J.H."/>
            <person name="Sun Y.H."/>
            <person name="Ni S.B."/>
            <person name="Chen W.B."/>
            <person name="Zhang X.C."/>
            <person name="Jiao Y.N."/>
            <person name="Eichler E.E."/>
            <person name="Li G.H."/>
            <person name="Liu X."/>
            <person name="Gao L.Z."/>
        </authorList>
    </citation>
    <scope>NUCLEOTIDE SEQUENCE [LARGE SCALE GENOMIC DNA]</scope>
    <source>
        <strain evidence="3">cv. GT1</strain>
        <tissue evidence="2">Leaf</tissue>
    </source>
</reference>
<gene>
    <name evidence="2" type="ORF">GH714_022390</name>
</gene>
<dbReference type="Proteomes" id="UP000467840">
    <property type="component" value="Chromosome 9"/>
</dbReference>
<keyword evidence="1" id="KW-1133">Transmembrane helix</keyword>
<keyword evidence="1" id="KW-0812">Transmembrane</keyword>
<dbReference type="Pfam" id="PF04842">
    <property type="entry name" value="DUF639"/>
    <property type="match status" value="1"/>
</dbReference>
<dbReference type="PANTHER" id="PTHR31860:SF5">
    <property type="entry name" value="ARGH (DUF639)"/>
    <property type="match status" value="1"/>
</dbReference>
<proteinExistence type="predicted"/>